<dbReference type="Gene3D" id="3.30.465.10">
    <property type="match status" value="1"/>
</dbReference>
<dbReference type="STRING" id="474950.SAMN05421771_3859"/>
<dbReference type="Pfam" id="PF04030">
    <property type="entry name" value="ALO"/>
    <property type="match status" value="1"/>
</dbReference>
<dbReference type="Gene3D" id="1.10.45.10">
    <property type="entry name" value="Vanillyl-alcohol Oxidase, Chain A, domain 4"/>
    <property type="match status" value="1"/>
</dbReference>
<dbReference type="PANTHER" id="PTHR43762:SF1">
    <property type="entry name" value="D-ARABINONO-1,4-LACTONE OXIDASE"/>
    <property type="match status" value="1"/>
</dbReference>
<dbReference type="GO" id="GO:0003885">
    <property type="term" value="F:D-arabinono-1,4-lactone oxidase activity"/>
    <property type="evidence" value="ECO:0007669"/>
    <property type="project" value="InterPro"/>
</dbReference>
<dbReference type="EMBL" id="FOZL01000002">
    <property type="protein sequence ID" value="SFS20816.1"/>
    <property type="molecule type" value="Genomic_DNA"/>
</dbReference>
<dbReference type="Pfam" id="PF01565">
    <property type="entry name" value="FAD_binding_4"/>
    <property type="match status" value="1"/>
</dbReference>
<reference evidence="4 5" key="1">
    <citation type="submission" date="2016-10" db="EMBL/GenBank/DDBJ databases">
        <authorList>
            <person name="de Groot N.N."/>
        </authorList>
    </citation>
    <scope>NUCLEOTIDE SEQUENCE [LARGE SCALE GENOMIC DNA]</scope>
    <source>
        <strain evidence="4 5">DSM 21001</strain>
    </source>
</reference>
<dbReference type="Gene3D" id="3.30.43.10">
    <property type="entry name" value="Uridine Diphospho-n-acetylenolpyruvylglucosamine Reductase, domain 2"/>
    <property type="match status" value="1"/>
</dbReference>
<dbReference type="InterPro" id="IPR010031">
    <property type="entry name" value="FAD_lactone_oxidase-like"/>
</dbReference>
<dbReference type="InterPro" id="IPR016166">
    <property type="entry name" value="FAD-bd_PCMH"/>
</dbReference>
<dbReference type="OrthoDB" id="9800184at2"/>
<dbReference type="GO" id="GO:0071949">
    <property type="term" value="F:FAD binding"/>
    <property type="evidence" value="ECO:0007669"/>
    <property type="project" value="InterPro"/>
</dbReference>
<name>A0A1I6MYP8_9BACT</name>
<keyword evidence="1" id="KW-0285">Flavoprotein</keyword>
<evidence type="ECO:0000259" key="3">
    <source>
        <dbReference type="PROSITE" id="PS51387"/>
    </source>
</evidence>
<evidence type="ECO:0000313" key="4">
    <source>
        <dbReference type="EMBL" id="SFS20816.1"/>
    </source>
</evidence>
<dbReference type="Gene3D" id="3.30.70.2530">
    <property type="match status" value="1"/>
</dbReference>
<proteinExistence type="predicted"/>
<evidence type="ECO:0000313" key="5">
    <source>
        <dbReference type="Proteomes" id="UP000199024"/>
    </source>
</evidence>
<keyword evidence="1" id="KW-0274">FAD</keyword>
<protein>
    <submittedName>
        <fullName evidence="4">Xylitol oxidase</fullName>
    </submittedName>
</protein>
<dbReference type="AlphaFoldDB" id="A0A1I6MYP8"/>
<dbReference type="GO" id="GO:0080049">
    <property type="term" value="F:L-gulono-1,4-lactone dehydrogenase activity"/>
    <property type="evidence" value="ECO:0007669"/>
    <property type="project" value="TreeGrafter"/>
</dbReference>
<keyword evidence="5" id="KW-1185">Reference proteome</keyword>
<sequence>MDKREFLKKSGVAVVGSMMPKIALSQGRPEGTQKNWAGNYTYSTDRLEQPGTVEEVRTAIAGSTHVKALGARHSFNSIADSREEQIQLKHFTSMELDEKAHTVTVGAGVTYGALAPYIDAKGFAVHNLASLPHISVVGACATGTHGSGLKNGNLSTAVRAVEMMTADGKLVTLSKATLGDQFAGAVVGLGALGVITRITLAVQPRFDMTQVVYQHLDFAVLKNNLREIFASGYSVSLFTDWQNHSASEVWIKSRVDGSSPKPAPTFHGATLQTEKLHPIAGTDPINCTDQLGVPGPWYERMPHFKMNFTPSKGQELQTEYFVPFEQGYEAIRAVEELRDTITPHLFITELRTIAADDLWMSMAHGRESMAIHFTWKPEWEAVKPILPLIEAKLAPFGPRPHWGKLFTLDPAKIQGQYKQLADFKAMAARYDPKGKFRNDFLNTNVFGA</sequence>
<dbReference type="PANTHER" id="PTHR43762">
    <property type="entry name" value="L-GULONOLACTONE OXIDASE"/>
    <property type="match status" value="1"/>
</dbReference>
<dbReference type="Gene3D" id="3.30.70.2520">
    <property type="match status" value="1"/>
</dbReference>
<dbReference type="PIRSF" id="PIRSF000136">
    <property type="entry name" value="LGO_GLO"/>
    <property type="match status" value="1"/>
</dbReference>
<dbReference type="InterPro" id="IPR016171">
    <property type="entry name" value="Vanillyl_alc_oxidase_C-sub2"/>
</dbReference>
<evidence type="ECO:0000256" key="1">
    <source>
        <dbReference type="ARBA" id="ARBA00022827"/>
    </source>
</evidence>
<accession>A0A1I6MYP8</accession>
<dbReference type="InterPro" id="IPR006094">
    <property type="entry name" value="Oxid_FAD_bind_N"/>
</dbReference>
<dbReference type="InterPro" id="IPR007173">
    <property type="entry name" value="ALO_C"/>
</dbReference>
<gene>
    <name evidence="4" type="ORF">SAMN05421771_3859</name>
</gene>
<dbReference type="RefSeq" id="WP_089842742.1">
    <property type="nucleotide sequence ID" value="NZ_FOZL01000002.1"/>
</dbReference>
<feature type="domain" description="FAD-binding PCMH-type" evidence="3">
    <location>
        <begin position="40"/>
        <end position="205"/>
    </location>
</feature>
<dbReference type="GO" id="GO:0016020">
    <property type="term" value="C:membrane"/>
    <property type="evidence" value="ECO:0007669"/>
    <property type="project" value="InterPro"/>
</dbReference>
<dbReference type="Proteomes" id="UP000199024">
    <property type="component" value="Unassembled WGS sequence"/>
</dbReference>
<keyword evidence="2" id="KW-0560">Oxidoreductase</keyword>
<organism evidence="4 5">
    <name type="scientific">Granulicella pectinivorans</name>
    <dbReference type="NCBI Taxonomy" id="474950"/>
    <lineage>
        <taxon>Bacteria</taxon>
        <taxon>Pseudomonadati</taxon>
        <taxon>Acidobacteriota</taxon>
        <taxon>Terriglobia</taxon>
        <taxon>Terriglobales</taxon>
        <taxon>Acidobacteriaceae</taxon>
        <taxon>Granulicella</taxon>
    </lineage>
</organism>
<dbReference type="InterPro" id="IPR016167">
    <property type="entry name" value="FAD-bd_PCMH_sub1"/>
</dbReference>
<dbReference type="InterPro" id="IPR036318">
    <property type="entry name" value="FAD-bd_PCMH-like_sf"/>
</dbReference>
<dbReference type="SUPFAM" id="SSF56176">
    <property type="entry name" value="FAD-binding/transporter-associated domain-like"/>
    <property type="match status" value="1"/>
</dbReference>
<dbReference type="InterPro" id="IPR016169">
    <property type="entry name" value="FAD-bd_PCMH_sub2"/>
</dbReference>
<dbReference type="PROSITE" id="PS51387">
    <property type="entry name" value="FAD_PCMH"/>
    <property type="match status" value="1"/>
</dbReference>
<evidence type="ECO:0000256" key="2">
    <source>
        <dbReference type="ARBA" id="ARBA00023002"/>
    </source>
</evidence>